<dbReference type="RefSeq" id="WP_073539566.1">
    <property type="nucleotide sequence ID" value="NZ_CP018335.1"/>
</dbReference>
<accession>A0A1L5FAA6</accession>
<dbReference type="OrthoDB" id="9812611at2"/>
<dbReference type="SMART" id="SM01040">
    <property type="entry name" value="Bro-N"/>
    <property type="match status" value="1"/>
</dbReference>
<reference evidence="2 3" key="1">
    <citation type="submission" date="2016-12" db="EMBL/GenBank/DDBJ databases">
        <title>Complete genome sequence of Clostridium kluyveri JZZ isolated from the pit mud of a Chinese flavor liquor-making factory.</title>
        <authorList>
            <person name="Wang Y."/>
        </authorList>
    </citation>
    <scope>NUCLEOTIDE SEQUENCE [LARGE SCALE GENOMIC DNA]</scope>
    <source>
        <strain evidence="2 3">JZZ</strain>
    </source>
</reference>
<dbReference type="AlphaFoldDB" id="A0A1L5FAA6"/>
<feature type="domain" description="Bro-N" evidence="1">
    <location>
        <begin position="1"/>
        <end position="110"/>
    </location>
</feature>
<dbReference type="Proteomes" id="UP000184604">
    <property type="component" value="Chromosome"/>
</dbReference>
<dbReference type="InterPro" id="IPR003497">
    <property type="entry name" value="BRO_N_domain"/>
</dbReference>
<dbReference type="PANTHER" id="PTHR36180:SF2">
    <property type="entry name" value="BRO FAMILY PROTEIN"/>
    <property type="match status" value="1"/>
</dbReference>
<dbReference type="Pfam" id="PF03374">
    <property type="entry name" value="ANT"/>
    <property type="match status" value="1"/>
</dbReference>
<dbReference type="GO" id="GO:0003677">
    <property type="term" value="F:DNA binding"/>
    <property type="evidence" value="ECO:0007669"/>
    <property type="project" value="InterPro"/>
</dbReference>
<evidence type="ECO:0000313" key="2">
    <source>
        <dbReference type="EMBL" id="APM39951.1"/>
    </source>
</evidence>
<dbReference type="InterPro" id="IPR005039">
    <property type="entry name" value="Ant_C"/>
</dbReference>
<evidence type="ECO:0000313" key="3">
    <source>
        <dbReference type="Proteomes" id="UP000184604"/>
    </source>
</evidence>
<evidence type="ECO:0000259" key="1">
    <source>
        <dbReference type="PROSITE" id="PS51750"/>
    </source>
</evidence>
<sequence>MSELQIFKNAEFGSIRTLVINDEPYFVGKDVAESLGYSNTKDALATHVDAEDKMVIQRSENTTFEIPNRGLTVINESGLYSLVFSSKVQNAKKFKRWVTSEVLPAIRKHGIYAVDELLNDPDMLIAALTKLKAEREKTNALMATVAVQNQQIVEMKPKASYYDVVLNCKDLVAISVIAKDYGWSANRMNQYLHDKGIQYKQGNKIWLLYQKYAEVGYTSTKTHSYPGSDGTMHTKVHTYWTQQGRLFIYGLLKADGILPTMEQED</sequence>
<name>A0A1L5FAA6_CLOKL</name>
<gene>
    <name evidence="2" type="ORF">BS101_15030</name>
</gene>
<protein>
    <submittedName>
        <fullName evidence="2">Phage antirepressor</fullName>
    </submittedName>
</protein>
<organism evidence="2 3">
    <name type="scientific">Clostridium kluyveri</name>
    <dbReference type="NCBI Taxonomy" id="1534"/>
    <lineage>
        <taxon>Bacteria</taxon>
        <taxon>Bacillati</taxon>
        <taxon>Bacillota</taxon>
        <taxon>Clostridia</taxon>
        <taxon>Eubacteriales</taxon>
        <taxon>Clostridiaceae</taxon>
        <taxon>Clostridium</taxon>
    </lineage>
</organism>
<dbReference type="PANTHER" id="PTHR36180">
    <property type="entry name" value="DNA-BINDING PROTEIN-RELATED-RELATED"/>
    <property type="match status" value="1"/>
</dbReference>
<dbReference type="PROSITE" id="PS51750">
    <property type="entry name" value="BRO_N"/>
    <property type="match status" value="1"/>
</dbReference>
<dbReference type="EMBL" id="CP018335">
    <property type="protein sequence ID" value="APM39951.1"/>
    <property type="molecule type" value="Genomic_DNA"/>
</dbReference>
<proteinExistence type="predicted"/>
<dbReference type="Pfam" id="PF02498">
    <property type="entry name" value="Bro-N"/>
    <property type="match status" value="1"/>
</dbReference>